<name>W9NDL6_FUSOX</name>
<evidence type="ECO:0000256" key="6">
    <source>
        <dbReference type="SAM" id="MobiDB-lite"/>
    </source>
</evidence>
<organism evidence="8">
    <name type="scientific">Fusarium oxysporum f. sp. pisi HDV247</name>
    <dbReference type="NCBI Taxonomy" id="1080344"/>
    <lineage>
        <taxon>Eukaryota</taxon>
        <taxon>Fungi</taxon>
        <taxon>Dikarya</taxon>
        <taxon>Ascomycota</taxon>
        <taxon>Pezizomycotina</taxon>
        <taxon>Sordariomycetes</taxon>
        <taxon>Hypocreomycetidae</taxon>
        <taxon>Hypocreales</taxon>
        <taxon>Nectriaceae</taxon>
        <taxon>Fusarium</taxon>
        <taxon>Fusarium oxysporum species complex</taxon>
    </lineage>
</organism>
<dbReference type="EMBL" id="JH651185">
    <property type="protein sequence ID" value="EXA28806.1"/>
    <property type="molecule type" value="Genomic_DNA"/>
</dbReference>
<keyword evidence="4" id="KW-0862">Zinc</keyword>
<feature type="compositionally biased region" description="Polar residues" evidence="6">
    <location>
        <begin position="13"/>
        <end position="25"/>
    </location>
</feature>
<evidence type="ECO:0000256" key="2">
    <source>
        <dbReference type="ARBA" id="ARBA00022723"/>
    </source>
</evidence>
<accession>W9NDL6</accession>
<evidence type="ECO:0000259" key="7">
    <source>
        <dbReference type="Pfam" id="PF05699"/>
    </source>
</evidence>
<feature type="region of interest" description="Disordered" evidence="6">
    <location>
        <begin position="1"/>
        <end position="54"/>
    </location>
</feature>
<dbReference type="PANTHER" id="PTHR46481">
    <property type="entry name" value="ZINC FINGER BED DOMAIN-CONTAINING PROTEIN 4"/>
    <property type="match status" value="1"/>
</dbReference>
<dbReference type="PANTHER" id="PTHR46481:SF10">
    <property type="entry name" value="ZINC FINGER BED DOMAIN-CONTAINING PROTEIN 39"/>
    <property type="match status" value="1"/>
</dbReference>
<keyword evidence="2" id="KW-0479">Metal-binding</keyword>
<proteinExistence type="predicted"/>
<sequence>MTTAPTALADQPETMTGILQDSTGGDSRRQGSPVHKSSPLPGPPSPSPPRYDSPQAIYGRYVAARSAWYAAQPAGSIKTNQQYRRAMGLPLRYDKPSYEWCLDYKQMSKRCVTSTGSRDWTKEEMMAYLDWSKAEDERVEAQVAEEMGDDPLANRRREVKDIWGRIEADSKEQDALHLARGRTEDCIIACKDCILVNRPTIASFTSSGLQNAANHLWREHKTPAPEGEKKSTAQLKSEGALKSNQPTIASVLKLDVNKPTEQNIANNIISRFDKQYFQRMLVELIVSSNQSLSFAENPILQEIFDYLNPSVSIQRANLTARAVRYKIIQEYDRHRQKVIEVLRNSPGALHISFDGWTSRNKLALYGIACFFRDENNRPCKIMIGVPEAHRHFGSTIGGEVLDVLHTLGVSPEKIGYFTLDNAENNDTAMEVIGAELGFDGRLRRGRCIGHIINLSAKALLFGKNADAFEQQLSGAEALSDTEYARWRKKGPVGKLHNIVVDVRISHRLIYLFKEVQRDEIDRAATLKLRSKKPLKLIIDNDTRWLSQLYMIRRALRLKTSIELLLIKYKAQWEDENRSKKTGQVTQAKLAKKPRILRDENQLTDKDWEVLYHLEAILTVFETVVKTLEGDGHMRRRKQGWTGSFGNIWDVVLGYELLLNTLEEYKQLAADFPDPEHFRIGINLAWDKLDEYYWRLDETPIYYTAKALHPAYRWDWFDETWAHKPSWVEKAKEMVADVWLSDYAHLEFFNPFEKNSRVPNSLPAHAAAIVGDEYQAWQTDRDASDGNVRDPIGYWITKQSRYPRLSRMALDFLTIQPMSAECERLFSAAGKMVSGLRTNLDAEVIAICQVLRSWYRAGLIKDLDPLLKSHLESKHDAGCGTLSDGELALAETKWLLEGEDSVSEVDDTSQQQQAEDGVDVVVPTLGSHSQIRHLRDKHYLDANGPIQKKRRLTFNGDTSIAGPIEQALVNQRISDFSPERFKTALLRWTTYANISFRQVELPQFHGLLQEAYAEIGTAGCLPTAHTLVSWIKRDFHHYKAVVVEQLQEVEGHIHFTVDLWTAGNLLSLNGVFAHFLDPIGKKKKILLFIPSINGSHTGEAICQILR</sequence>
<feature type="compositionally biased region" description="Pro residues" evidence="6">
    <location>
        <begin position="40"/>
        <end position="51"/>
    </location>
</feature>
<dbReference type="GO" id="GO:0046983">
    <property type="term" value="F:protein dimerization activity"/>
    <property type="evidence" value="ECO:0007669"/>
    <property type="project" value="InterPro"/>
</dbReference>
<comment type="subcellular location">
    <subcellularLocation>
        <location evidence="1">Nucleus</location>
    </subcellularLocation>
</comment>
<dbReference type="InterPro" id="IPR008906">
    <property type="entry name" value="HATC_C_dom"/>
</dbReference>
<dbReference type="GO" id="GO:0005634">
    <property type="term" value="C:nucleus"/>
    <property type="evidence" value="ECO:0007669"/>
    <property type="project" value="UniProtKB-SubCell"/>
</dbReference>
<evidence type="ECO:0000256" key="1">
    <source>
        <dbReference type="ARBA" id="ARBA00004123"/>
    </source>
</evidence>
<dbReference type="AlphaFoldDB" id="W9NDL6"/>
<gene>
    <name evidence="8" type="ORF">FOVG_19617</name>
</gene>
<keyword evidence="5" id="KW-0539">Nucleus</keyword>
<keyword evidence="3" id="KW-0863">Zinc-finger</keyword>
<dbReference type="Pfam" id="PF05699">
    <property type="entry name" value="Dimer_Tnp_hAT"/>
    <property type="match status" value="1"/>
</dbReference>
<dbReference type="OrthoDB" id="5088237at2759"/>
<dbReference type="SUPFAM" id="SSF53098">
    <property type="entry name" value="Ribonuclease H-like"/>
    <property type="match status" value="1"/>
</dbReference>
<evidence type="ECO:0000256" key="3">
    <source>
        <dbReference type="ARBA" id="ARBA00022771"/>
    </source>
</evidence>
<dbReference type="Proteomes" id="UP000030751">
    <property type="component" value="Unassembled WGS sequence"/>
</dbReference>
<reference evidence="8" key="2">
    <citation type="submission" date="2012-05" db="EMBL/GenBank/DDBJ databases">
        <title>Annotation of the Genome Sequence of Fusarium oxysporum HDV247.</title>
        <authorList>
            <consortium name="The Broad Institute Genomics Platform"/>
            <person name="Ma L.-J."/>
            <person name="Corby-Kistler H."/>
            <person name="Broz K."/>
            <person name="Gale L.R."/>
            <person name="Jonkers W."/>
            <person name="O'Donnell K."/>
            <person name="Ploetz R."/>
            <person name="Steinberg C."/>
            <person name="Schwartz D.C."/>
            <person name="VanEtten H."/>
            <person name="Zhou S."/>
            <person name="Young S.K."/>
            <person name="Zeng Q."/>
            <person name="Gargeya S."/>
            <person name="Fitzgerald M."/>
            <person name="Abouelleil A."/>
            <person name="Alvarado L."/>
            <person name="Chapman S.B."/>
            <person name="Gainer-Dewar J."/>
            <person name="Goldberg J."/>
            <person name="Griggs A."/>
            <person name="Gujja S."/>
            <person name="Hansen M."/>
            <person name="Howarth C."/>
            <person name="Imamovic A."/>
            <person name="Ireland A."/>
            <person name="Larimer J."/>
            <person name="McCowan C."/>
            <person name="Murphy C."/>
            <person name="Pearson M."/>
            <person name="Poon T.W."/>
            <person name="Priest M."/>
            <person name="Roberts A."/>
            <person name="Saif S."/>
            <person name="Shea T."/>
            <person name="Sykes S."/>
            <person name="Wortman J."/>
            <person name="Nusbaum C."/>
            <person name="Birren B."/>
        </authorList>
    </citation>
    <scope>NUCLEOTIDE SEQUENCE</scope>
    <source>
        <strain evidence="8">HDV247</strain>
    </source>
</reference>
<evidence type="ECO:0000256" key="4">
    <source>
        <dbReference type="ARBA" id="ARBA00022833"/>
    </source>
</evidence>
<dbReference type="GO" id="GO:0008270">
    <property type="term" value="F:zinc ion binding"/>
    <property type="evidence" value="ECO:0007669"/>
    <property type="project" value="UniProtKB-KW"/>
</dbReference>
<dbReference type="HOGENOM" id="CLU_282554_0_0_1"/>
<dbReference type="InterPro" id="IPR052035">
    <property type="entry name" value="ZnF_BED_domain_contain"/>
</dbReference>
<dbReference type="InterPro" id="IPR012337">
    <property type="entry name" value="RNaseH-like_sf"/>
</dbReference>
<protein>
    <recommendedName>
        <fullName evidence="7">HAT C-terminal dimerisation domain-containing protein</fullName>
    </recommendedName>
</protein>
<reference evidence="8" key="1">
    <citation type="submission" date="2011-10" db="EMBL/GenBank/DDBJ databases">
        <title>The Genome Sequence of Fusarium oxysporum HDV247.</title>
        <authorList>
            <consortium name="The Broad Institute Genome Sequencing Platform"/>
            <person name="Ma L.-J."/>
            <person name="Gale L.R."/>
            <person name="Schwartz D.C."/>
            <person name="Zhou S."/>
            <person name="Corby-Kistler H."/>
            <person name="Young S.K."/>
            <person name="Zeng Q."/>
            <person name="Gargeya S."/>
            <person name="Fitzgerald M."/>
            <person name="Haas B."/>
            <person name="Abouelleil A."/>
            <person name="Alvarado L."/>
            <person name="Arachchi H.M."/>
            <person name="Berlin A."/>
            <person name="Brown A."/>
            <person name="Chapman S.B."/>
            <person name="Chen Z."/>
            <person name="Dunbar C."/>
            <person name="Freedman E."/>
            <person name="Gearin G."/>
            <person name="Goldberg J."/>
            <person name="Griggs A."/>
            <person name="Gujja S."/>
            <person name="Heiman D."/>
            <person name="Howarth C."/>
            <person name="Larson L."/>
            <person name="Lui A."/>
            <person name="MacDonald P.J.P."/>
            <person name="Montmayeur A."/>
            <person name="Murphy C."/>
            <person name="Neiman D."/>
            <person name="Pearson M."/>
            <person name="Priest M."/>
            <person name="Roberts A."/>
            <person name="Saif S."/>
            <person name="Shea T."/>
            <person name="Shenoy N."/>
            <person name="Sisk P."/>
            <person name="Stolte C."/>
            <person name="Sykes S."/>
            <person name="Wortman J."/>
            <person name="Nusbaum C."/>
            <person name="Birren B."/>
        </authorList>
    </citation>
    <scope>NUCLEOTIDE SEQUENCE [LARGE SCALE GENOMIC DNA]</scope>
    <source>
        <strain evidence="8">HDV247</strain>
    </source>
</reference>
<evidence type="ECO:0000313" key="8">
    <source>
        <dbReference type="EMBL" id="EXA28806.1"/>
    </source>
</evidence>
<feature type="domain" description="HAT C-terminal dimerisation" evidence="7">
    <location>
        <begin position="787"/>
        <end position="853"/>
    </location>
</feature>
<evidence type="ECO:0000256" key="5">
    <source>
        <dbReference type="ARBA" id="ARBA00023242"/>
    </source>
</evidence>